<dbReference type="Gene3D" id="3.50.30.60">
    <property type="entry name" value="LD-carboxypeptidase A C-terminal domain-like"/>
    <property type="match status" value="1"/>
</dbReference>
<proteinExistence type="inferred from homology"/>
<protein>
    <submittedName>
        <fullName evidence="5">Muramoyltetrapeptide carboxypeptidase LdcA involved in peptidoglycan recycling</fullName>
    </submittedName>
</protein>
<dbReference type="InterPro" id="IPR027461">
    <property type="entry name" value="Carboxypeptidase_A_C_sf"/>
</dbReference>
<dbReference type="SUPFAM" id="SSF52317">
    <property type="entry name" value="Class I glutamine amidotransferase-like"/>
    <property type="match status" value="1"/>
</dbReference>
<keyword evidence="5" id="KW-0121">Carboxypeptidase</keyword>
<comment type="caution">
    <text evidence="5">The sequence shown here is derived from an EMBL/GenBank/DDBJ whole genome shotgun (WGS) entry which is preliminary data.</text>
</comment>
<dbReference type="PANTHER" id="PTHR30237:SF4">
    <property type="entry name" value="LD-CARBOXYPEPTIDASE C-TERMINAL DOMAIN-CONTAINING PROTEIN"/>
    <property type="match status" value="1"/>
</dbReference>
<dbReference type="Gene3D" id="3.40.50.10740">
    <property type="entry name" value="Class I glutamine amidotransferase-like"/>
    <property type="match status" value="1"/>
</dbReference>
<dbReference type="InterPro" id="IPR003507">
    <property type="entry name" value="S66_fam"/>
</dbReference>
<dbReference type="GO" id="GO:0004180">
    <property type="term" value="F:carboxypeptidase activity"/>
    <property type="evidence" value="ECO:0007669"/>
    <property type="project" value="UniProtKB-KW"/>
</dbReference>
<dbReference type="EMBL" id="JAUSQW010000001">
    <property type="protein sequence ID" value="MDP9801291.1"/>
    <property type="molecule type" value="Genomic_DNA"/>
</dbReference>
<sequence>MISPTPVQPGDRVAVLSPAWAAPAYFSEVHEQALERIRTELGLEPVEYPTTRKMGATPAERAADINAAFADPSIRAILSTVGGDDQIQVVPLLDPALPVADPKPFFGYSDNTNILNWLWGLGVGAYHGGSTMVHLTGPHIDAAHIHTLRAALFGEGDVVIPASQTSQDYGWDWSDPRALTEPSPRGPALPIEFFGKEEPVRGRTWGGCLEVLDQLAFAGRLPAASELEGAILIFETSEQIPPADFVGRWVRAMGERGYLDAAAGLAFARPVVADRDHPEVPESELAAKRMAYYEYLLANISRYREDLTVCLDLPFGHTRPQVVLPYGGEITLDPANRAVIGHYGS</sequence>
<evidence type="ECO:0000259" key="4">
    <source>
        <dbReference type="Pfam" id="PF17676"/>
    </source>
</evidence>
<keyword evidence="2" id="KW-0378">Hydrolase</keyword>
<evidence type="ECO:0000313" key="6">
    <source>
        <dbReference type="Proteomes" id="UP001235966"/>
    </source>
</evidence>
<evidence type="ECO:0000256" key="1">
    <source>
        <dbReference type="ARBA" id="ARBA00010233"/>
    </source>
</evidence>
<evidence type="ECO:0000259" key="3">
    <source>
        <dbReference type="Pfam" id="PF02016"/>
    </source>
</evidence>
<dbReference type="Pfam" id="PF17676">
    <property type="entry name" value="Peptidase_S66C"/>
    <property type="match status" value="1"/>
</dbReference>
<dbReference type="InterPro" id="IPR027478">
    <property type="entry name" value="LdcA_N"/>
</dbReference>
<accession>A0ABT9NDL2</accession>
<feature type="domain" description="LD-carboxypeptidase C-terminal" evidence="4">
    <location>
        <begin position="201"/>
        <end position="332"/>
    </location>
</feature>
<organism evidence="5 6">
    <name type="scientific">Arcanobacterium wilhelmae</name>
    <dbReference type="NCBI Taxonomy" id="1803177"/>
    <lineage>
        <taxon>Bacteria</taxon>
        <taxon>Bacillati</taxon>
        <taxon>Actinomycetota</taxon>
        <taxon>Actinomycetes</taxon>
        <taxon>Actinomycetales</taxon>
        <taxon>Actinomycetaceae</taxon>
        <taxon>Arcanobacterium</taxon>
    </lineage>
</organism>
<dbReference type="PANTHER" id="PTHR30237">
    <property type="entry name" value="MURAMOYLTETRAPEPTIDE CARBOXYPEPTIDASE"/>
    <property type="match status" value="1"/>
</dbReference>
<name>A0ABT9NDL2_9ACTO</name>
<dbReference type="InterPro" id="IPR040449">
    <property type="entry name" value="Peptidase_S66_N"/>
</dbReference>
<keyword evidence="6" id="KW-1185">Reference proteome</keyword>
<dbReference type="Proteomes" id="UP001235966">
    <property type="component" value="Unassembled WGS sequence"/>
</dbReference>
<evidence type="ECO:0000256" key="2">
    <source>
        <dbReference type="ARBA" id="ARBA00022801"/>
    </source>
</evidence>
<comment type="similarity">
    <text evidence="1">Belongs to the peptidase S66 family.</text>
</comment>
<keyword evidence="5" id="KW-0645">Protease</keyword>
<feature type="domain" description="LD-carboxypeptidase N-terminal" evidence="3">
    <location>
        <begin position="13"/>
        <end position="128"/>
    </location>
</feature>
<dbReference type="RefSeq" id="WP_307014641.1">
    <property type="nucleotide sequence ID" value="NZ_JAUSQW010000001.1"/>
</dbReference>
<dbReference type="InterPro" id="IPR029062">
    <property type="entry name" value="Class_I_gatase-like"/>
</dbReference>
<dbReference type="SUPFAM" id="SSF141986">
    <property type="entry name" value="LD-carboxypeptidase A C-terminal domain-like"/>
    <property type="match status" value="1"/>
</dbReference>
<gene>
    <name evidence="5" type="ORF">J2S49_001367</name>
</gene>
<reference evidence="5 6" key="1">
    <citation type="submission" date="2023-07" db="EMBL/GenBank/DDBJ databases">
        <title>Sequencing the genomes of 1000 actinobacteria strains.</title>
        <authorList>
            <person name="Klenk H.-P."/>
        </authorList>
    </citation>
    <scope>NUCLEOTIDE SEQUENCE [LARGE SCALE GENOMIC DNA]</scope>
    <source>
        <strain evidence="5 6">DSM 102162</strain>
    </source>
</reference>
<dbReference type="CDD" id="cd07062">
    <property type="entry name" value="Peptidase_S66_mccF_like"/>
    <property type="match status" value="1"/>
</dbReference>
<dbReference type="Pfam" id="PF02016">
    <property type="entry name" value="Peptidase_S66"/>
    <property type="match status" value="1"/>
</dbReference>
<dbReference type="InterPro" id="IPR040921">
    <property type="entry name" value="Peptidase_S66C"/>
</dbReference>
<evidence type="ECO:0000313" key="5">
    <source>
        <dbReference type="EMBL" id="MDP9801291.1"/>
    </source>
</evidence>